<evidence type="ECO:0000256" key="1">
    <source>
        <dbReference type="SAM" id="Phobius"/>
    </source>
</evidence>
<dbReference type="EMBL" id="CP024899">
    <property type="protein sequence ID" value="ATX67450.1"/>
    <property type="molecule type" value="Genomic_DNA"/>
</dbReference>
<dbReference type="Proteomes" id="UP000228948">
    <property type="component" value="Chromosome"/>
</dbReference>
<feature type="domain" description="TadE-like" evidence="2">
    <location>
        <begin position="14"/>
        <end position="56"/>
    </location>
</feature>
<evidence type="ECO:0000313" key="3">
    <source>
        <dbReference type="EMBL" id="ATX67450.1"/>
    </source>
</evidence>
<accession>A0A2K8KLP0</accession>
<evidence type="ECO:0000313" key="4">
    <source>
        <dbReference type="Proteomes" id="UP000228948"/>
    </source>
</evidence>
<dbReference type="OrthoDB" id="7856227at2"/>
<dbReference type="RefSeq" id="WP_071482417.1">
    <property type="nucleotide sequence ID" value="NZ_CP024899.1"/>
</dbReference>
<feature type="transmembrane region" description="Helical" evidence="1">
    <location>
        <begin position="20"/>
        <end position="38"/>
    </location>
</feature>
<dbReference type="Pfam" id="PF07811">
    <property type="entry name" value="TadE"/>
    <property type="match status" value="1"/>
</dbReference>
<proteinExistence type="predicted"/>
<keyword evidence="4" id="KW-1185">Reference proteome</keyword>
<dbReference type="InterPro" id="IPR012495">
    <property type="entry name" value="TadE-like_dom"/>
</dbReference>
<keyword evidence="1" id="KW-0472">Membrane</keyword>
<sequence>MSACLKCFARSERGATAVEFALVSMVGIAVFLGIIEFGRGLHIRNEMSYAADRAARQILMNPAISNAELELTLRDAIAFASSDLQITLGTESSQGVEFRTILISQPISLIIPGLNNGRITLGVDRRVPIR</sequence>
<name>A0A2K8KLP0_9RHOB</name>
<keyword evidence="1" id="KW-0812">Transmembrane</keyword>
<keyword evidence="1" id="KW-1133">Transmembrane helix</keyword>
<dbReference type="KEGG" id="rbg:BG454_17875"/>
<protein>
    <submittedName>
        <fullName evidence="3">Pilus assembly protein</fullName>
    </submittedName>
</protein>
<gene>
    <name evidence="3" type="ORF">BG454_17875</name>
</gene>
<dbReference type="STRING" id="441209.GCA_001870665_03445"/>
<evidence type="ECO:0000259" key="2">
    <source>
        <dbReference type="Pfam" id="PF07811"/>
    </source>
</evidence>
<organism evidence="3 4">
    <name type="scientific">Roseinatronobacter bogoriensis subsp. barguzinensis</name>
    <dbReference type="NCBI Taxonomy" id="441209"/>
    <lineage>
        <taxon>Bacteria</taxon>
        <taxon>Pseudomonadati</taxon>
        <taxon>Pseudomonadota</taxon>
        <taxon>Alphaproteobacteria</taxon>
        <taxon>Rhodobacterales</taxon>
        <taxon>Paracoccaceae</taxon>
        <taxon>Roseinatronobacter</taxon>
    </lineage>
</organism>
<dbReference type="AlphaFoldDB" id="A0A2K8KLP0"/>
<reference evidence="3 4" key="1">
    <citation type="submission" date="2017-11" db="EMBL/GenBank/DDBJ databases">
        <title>Revised Sequence and Annotation of the Rhodobaca barguzinensis strain alga05 Genome.</title>
        <authorList>
            <person name="Kopejtka K."/>
            <person name="Tomasch J.M."/>
            <person name="Bunk B."/>
            <person name="Koblizek M."/>
        </authorList>
    </citation>
    <scope>NUCLEOTIDE SEQUENCE [LARGE SCALE GENOMIC DNA]</scope>
    <source>
        <strain evidence="4">alga05</strain>
    </source>
</reference>